<reference evidence="6" key="1">
    <citation type="journal article" date="2014" name="Int. J. Syst. Evol. Microbiol.">
        <title>Complete genome sequence of Corynebacterium casei LMG S-19264T (=DSM 44701T), isolated from a smear-ripened cheese.</title>
        <authorList>
            <consortium name="US DOE Joint Genome Institute (JGI-PGF)"/>
            <person name="Walter F."/>
            <person name="Albersmeier A."/>
            <person name="Kalinowski J."/>
            <person name="Ruckert C."/>
        </authorList>
    </citation>
    <scope>NUCLEOTIDE SEQUENCE</scope>
    <source>
        <strain evidence="6">KCTC 23430</strain>
    </source>
</reference>
<feature type="domain" description="Ionotropic glutamate receptor C-terminal" evidence="5">
    <location>
        <begin position="38"/>
        <end position="261"/>
    </location>
</feature>
<evidence type="ECO:0000313" key="7">
    <source>
        <dbReference type="Proteomes" id="UP000644693"/>
    </source>
</evidence>
<dbReference type="InterPro" id="IPR001320">
    <property type="entry name" value="Iontro_rcpt_C"/>
</dbReference>
<reference evidence="6" key="2">
    <citation type="submission" date="2020-09" db="EMBL/GenBank/DDBJ databases">
        <authorList>
            <person name="Sun Q."/>
            <person name="Kim S."/>
        </authorList>
    </citation>
    <scope>NUCLEOTIDE SEQUENCE</scope>
    <source>
        <strain evidence="6">KCTC 23430</strain>
    </source>
</reference>
<dbReference type="SMART" id="SM00079">
    <property type="entry name" value="PBPe"/>
    <property type="match status" value="1"/>
</dbReference>
<comment type="caution">
    <text evidence="6">The sequence shown here is derived from an EMBL/GenBank/DDBJ whole genome shotgun (WGS) entry which is preliminary data.</text>
</comment>
<evidence type="ECO:0000256" key="2">
    <source>
        <dbReference type="ARBA" id="ARBA00022729"/>
    </source>
</evidence>
<evidence type="ECO:0000259" key="4">
    <source>
        <dbReference type="SMART" id="SM00062"/>
    </source>
</evidence>
<evidence type="ECO:0000256" key="1">
    <source>
        <dbReference type="ARBA" id="ARBA00010333"/>
    </source>
</evidence>
<organism evidence="6 7">
    <name type="scientific">Parahalioglobus pacificus</name>
    <dbReference type="NCBI Taxonomy" id="930806"/>
    <lineage>
        <taxon>Bacteria</taxon>
        <taxon>Pseudomonadati</taxon>
        <taxon>Pseudomonadota</taxon>
        <taxon>Gammaproteobacteria</taxon>
        <taxon>Cellvibrionales</taxon>
        <taxon>Halieaceae</taxon>
        <taxon>Parahalioglobus</taxon>
    </lineage>
</organism>
<feature type="domain" description="Solute-binding protein family 3/N-terminal" evidence="4">
    <location>
        <begin position="38"/>
        <end position="262"/>
    </location>
</feature>
<dbReference type="GO" id="GO:0015276">
    <property type="term" value="F:ligand-gated monoatomic ion channel activity"/>
    <property type="evidence" value="ECO:0007669"/>
    <property type="project" value="InterPro"/>
</dbReference>
<dbReference type="PANTHER" id="PTHR35936:SF17">
    <property type="entry name" value="ARGININE-BINDING EXTRACELLULAR PROTEIN ARTP"/>
    <property type="match status" value="1"/>
</dbReference>
<dbReference type="Proteomes" id="UP000644693">
    <property type="component" value="Unassembled WGS sequence"/>
</dbReference>
<dbReference type="InterPro" id="IPR001638">
    <property type="entry name" value="Solute-binding_3/MltF_N"/>
</dbReference>
<dbReference type="Gene3D" id="3.40.190.10">
    <property type="entry name" value="Periplasmic binding protein-like II"/>
    <property type="match status" value="2"/>
</dbReference>
<gene>
    <name evidence="6" type="ORF">GCM10007053_22330</name>
</gene>
<dbReference type="EMBL" id="BMYM01000002">
    <property type="protein sequence ID" value="GHD35427.1"/>
    <property type="molecule type" value="Genomic_DNA"/>
</dbReference>
<comment type="similarity">
    <text evidence="1">Belongs to the bacterial solute-binding protein 3 family.</text>
</comment>
<dbReference type="PANTHER" id="PTHR35936">
    <property type="entry name" value="MEMBRANE-BOUND LYTIC MUREIN TRANSGLYCOSYLASE F"/>
    <property type="match status" value="1"/>
</dbReference>
<accession>A0A919CL95</accession>
<sequence>MTNLIKALALGLALISSSLLPAGAIAGDTLQRVIDFKTLRIGMSGDQPPFNVVNREGVPMGFDVDLGVALAGAMKVKPELKRYPFGKLLEALENDEVDIVISGMAITPQRAEYVSFVGPYMMSGKSILTKNSVLAKVSEADQFNRKDLKLAALKNSTSSDFVTTAAPEATLVELNTYEEGIKMINEGTVDGMVADMPVCVLTVLRYPDAGFVTLDKPLTIEPVGIAVKSGDPEFRNLVDNYLDAYGKVGILAKIRKKWFENNSWVAALP</sequence>
<evidence type="ECO:0000259" key="5">
    <source>
        <dbReference type="SMART" id="SM00079"/>
    </source>
</evidence>
<dbReference type="Pfam" id="PF00497">
    <property type="entry name" value="SBP_bac_3"/>
    <property type="match status" value="1"/>
</dbReference>
<dbReference type="SMART" id="SM00062">
    <property type="entry name" value="PBPb"/>
    <property type="match status" value="1"/>
</dbReference>
<feature type="chain" id="PRO_5037342111" evidence="3">
    <location>
        <begin position="27"/>
        <end position="269"/>
    </location>
</feature>
<protein>
    <submittedName>
        <fullName evidence="6">Amino acid ABC transporter substrate-binding protein</fullName>
    </submittedName>
</protein>
<keyword evidence="7" id="KW-1185">Reference proteome</keyword>
<dbReference type="AlphaFoldDB" id="A0A919CL95"/>
<dbReference type="RefSeq" id="WP_189477882.1">
    <property type="nucleotide sequence ID" value="NZ_BMYM01000002.1"/>
</dbReference>
<dbReference type="GO" id="GO:0016020">
    <property type="term" value="C:membrane"/>
    <property type="evidence" value="ECO:0007669"/>
    <property type="project" value="InterPro"/>
</dbReference>
<evidence type="ECO:0000256" key="3">
    <source>
        <dbReference type="SAM" id="SignalP"/>
    </source>
</evidence>
<dbReference type="SUPFAM" id="SSF53850">
    <property type="entry name" value="Periplasmic binding protein-like II"/>
    <property type="match status" value="1"/>
</dbReference>
<feature type="signal peptide" evidence="3">
    <location>
        <begin position="1"/>
        <end position="26"/>
    </location>
</feature>
<keyword evidence="2 3" id="KW-0732">Signal</keyword>
<evidence type="ECO:0000313" key="6">
    <source>
        <dbReference type="EMBL" id="GHD35427.1"/>
    </source>
</evidence>
<name>A0A919CL95_9GAMM</name>
<proteinExistence type="inferred from homology"/>